<feature type="region of interest" description="Disordered" evidence="1">
    <location>
        <begin position="75"/>
        <end position="101"/>
    </location>
</feature>
<reference evidence="2" key="2">
    <citation type="submission" date="2011-02" db="EMBL/GenBank/DDBJ databases">
        <authorList>
            <person name="MacLean D."/>
        </authorList>
    </citation>
    <scope>NUCLEOTIDE SEQUENCE</scope>
</reference>
<proteinExistence type="predicted"/>
<organism evidence="2">
    <name type="scientific">Albugo laibachii Nc14</name>
    <dbReference type="NCBI Taxonomy" id="890382"/>
    <lineage>
        <taxon>Eukaryota</taxon>
        <taxon>Sar</taxon>
        <taxon>Stramenopiles</taxon>
        <taxon>Oomycota</taxon>
        <taxon>Peronosporomycetes</taxon>
        <taxon>Albuginales</taxon>
        <taxon>Albuginaceae</taxon>
        <taxon>Albugo</taxon>
    </lineage>
</organism>
<protein>
    <submittedName>
        <fullName evidence="2">AlNc14C162G7789 protein</fullName>
    </submittedName>
</protein>
<dbReference type="EMBL" id="FR824207">
    <property type="protein sequence ID" value="CCA22638.1"/>
    <property type="molecule type" value="Genomic_DNA"/>
</dbReference>
<reference evidence="2" key="1">
    <citation type="journal article" date="2011" name="PLoS Biol.">
        <title>Gene gain and loss during evolution of obligate parasitism in the white rust pathogen of Arabidopsis thaliana.</title>
        <authorList>
            <person name="Kemen E."/>
            <person name="Gardiner A."/>
            <person name="Schultz-Larsen T."/>
            <person name="Kemen A.C."/>
            <person name="Balmuth A.L."/>
            <person name="Robert-Seilaniantz A."/>
            <person name="Bailey K."/>
            <person name="Holub E."/>
            <person name="Studholme D.J."/>
            <person name="Maclean D."/>
            <person name="Jones J.D."/>
        </authorList>
    </citation>
    <scope>NUCLEOTIDE SEQUENCE</scope>
</reference>
<accession>F0WMV3</accession>
<evidence type="ECO:0000313" key="2">
    <source>
        <dbReference type="EMBL" id="CCA22638.1"/>
    </source>
</evidence>
<evidence type="ECO:0000256" key="1">
    <source>
        <dbReference type="SAM" id="MobiDB-lite"/>
    </source>
</evidence>
<name>F0WMV3_9STRA</name>
<dbReference type="HOGENOM" id="CLU_2296934_0_0_1"/>
<gene>
    <name evidence="2" type="primary">AlNc14C162G7789</name>
    <name evidence="2" type="ORF">ALNC14_087810</name>
</gene>
<sequence>MSNGTLIDDRRSGKEFILYIDANDETEAISVKNVLEKKLKELQGDNQKDLLAQMTQLVEGHSTVVEMRAPVIQTEIHGHPPGSRTLPKSITKRGLSKFEHL</sequence>
<dbReference type="AlphaFoldDB" id="F0WMV3"/>